<sequence>MISLLAIRRDQRASSAAEFALVLPAFLFLLLGTIDVGRYMWNVGQVEKATMMGTRYAVVTDMVPSDLYTYSFAISGGVPQGTVVPQTSFSAITCSSANGAVACACPAGAPCAFGTTANQTAFLRIVDRMRSFYGGISPDNVVVNYSWSGLGYSGDPNGSDVDPIVTVFLKDLPFKPLITGTMGNLGLPGTSHSLTMEDGEGFRGN</sequence>
<keyword evidence="1" id="KW-0472">Membrane</keyword>
<evidence type="ECO:0000313" key="4">
    <source>
        <dbReference type="Proteomes" id="UP000053455"/>
    </source>
</evidence>
<dbReference type="Pfam" id="PF07811">
    <property type="entry name" value="TadE"/>
    <property type="match status" value="1"/>
</dbReference>
<reference evidence="3 4" key="1">
    <citation type="submission" date="2015-04" db="EMBL/GenBank/DDBJ databases">
        <title>The draft genome sequence of Erythrobacter marinus HWDM-33.</title>
        <authorList>
            <person name="Zhuang L."/>
            <person name="Liu Y."/>
            <person name="Shao Z."/>
        </authorList>
    </citation>
    <scope>NUCLEOTIDE SEQUENCE [LARGE SCALE GENOMIC DNA]</scope>
    <source>
        <strain evidence="3 4">HWDM-33</strain>
    </source>
</reference>
<dbReference type="RefSeq" id="WP_047092263.1">
    <property type="nucleotide sequence ID" value="NZ_LBHU01000001.1"/>
</dbReference>
<accession>A0A0H0XQY9</accession>
<dbReference type="AlphaFoldDB" id="A0A0H0XQY9"/>
<dbReference type="STRING" id="874156.GCA_001021555_00890"/>
<dbReference type="Proteomes" id="UP000053455">
    <property type="component" value="Unassembled WGS sequence"/>
</dbReference>
<dbReference type="PATRIC" id="fig|874156.12.peg.409"/>
<keyword evidence="4" id="KW-1185">Reference proteome</keyword>
<comment type="caution">
    <text evidence="3">The sequence shown here is derived from an EMBL/GenBank/DDBJ whole genome shotgun (WGS) entry which is preliminary data.</text>
</comment>
<evidence type="ECO:0000256" key="1">
    <source>
        <dbReference type="SAM" id="Phobius"/>
    </source>
</evidence>
<organism evidence="3 4">
    <name type="scientific">Aurantiacibacter marinus</name>
    <dbReference type="NCBI Taxonomy" id="874156"/>
    <lineage>
        <taxon>Bacteria</taxon>
        <taxon>Pseudomonadati</taxon>
        <taxon>Pseudomonadota</taxon>
        <taxon>Alphaproteobacteria</taxon>
        <taxon>Sphingomonadales</taxon>
        <taxon>Erythrobacteraceae</taxon>
        <taxon>Aurantiacibacter</taxon>
    </lineage>
</organism>
<proteinExistence type="predicted"/>
<dbReference type="OrthoDB" id="7187024at2"/>
<keyword evidence="1" id="KW-0812">Transmembrane</keyword>
<evidence type="ECO:0000259" key="2">
    <source>
        <dbReference type="Pfam" id="PF07811"/>
    </source>
</evidence>
<name>A0A0H0XQY9_9SPHN</name>
<feature type="domain" description="TadE-like" evidence="2">
    <location>
        <begin position="14"/>
        <end position="55"/>
    </location>
</feature>
<protein>
    <submittedName>
        <fullName evidence="3">Pilus assembly protein TadE</fullName>
    </submittedName>
</protein>
<feature type="transmembrane region" description="Helical" evidence="1">
    <location>
        <begin position="21"/>
        <end position="41"/>
    </location>
</feature>
<gene>
    <name evidence="3" type="ORF">AAV99_01950</name>
</gene>
<dbReference type="InterPro" id="IPR012495">
    <property type="entry name" value="TadE-like_dom"/>
</dbReference>
<evidence type="ECO:0000313" key="3">
    <source>
        <dbReference type="EMBL" id="KLI64401.1"/>
    </source>
</evidence>
<keyword evidence="1" id="KW-1133">Transmembrane helix</keyword>
<dbReference type="EMBL" id="LBHU01000001">
    <property type="protein sequence ID" value="KLI64401.1"/>
    <property type="molecule type" value="Genomic_DNA"/>
</dbReference>